<dbReference type="AlphaFoldDB" id="A0A1A8LA84"/>
<protein>
    <submittedName>
        <fullName evidence="1">Uncharacterized protein</fullName>
    </submittedName>
</protein>
<reference evidence="1" key="1">
    <citation type="submission" date="2016-05" db="EMBL/GenBank/DDBJ databases">
        <authorList>
            <person name="Lavstsen T."/>
            <person name="Jespersen J.S."/>
        </authorList>
    </citation>
    <scope>NUCLEOTIDE SEQUENCE</scope>
    <source>
        <tissue evidence="1">Brain</tissue>
    </source>
</reference>
<reference evidence="1" key="2">
    <citation type="submission" date="2016-06" db="EMBL/GenBank/DDBJ databases">
        <title>The genome of a short-lived fish provides insights into sex chromosome evolution and the genetic control of aging.</title>
        <authorList>
            <person name="Reichwald K."/>
            <person name="Felder M."/>
            <person name="Petzold A."/>
            <person name="Koch P."/>
            <person name="Groth M."/>
            <person name="Platzer M."/>
        </authorList>
    </citation>
    <scope>NUCLEOTIDE SEQUENCE</scope>
    <source>
        <tissue evidence="1">Brain</tissue>
    </source>
</reference>
<evidence type="ECO:0000313" key="1">
    <source>
        <dbReference type="EMBL" id="SBR40799.1"/>
    </source>
</evidence>
<dbReference type="EMBL" id="HAEF01003417">
    <property type="protein sequence ID" value="SBR40799.1"/>
    <property type="molecule type" value="Transcribed_RNA"/>
</dbReference>
<gene>
    <name evidence="1" type="primary">BX510915.1</name>
</gene>
<sequence length="95" mass="11035">MGFYATAPFWCLRSSIALISHKGMASDNNIIAHTNLQQQETTWLPVRVGSLFLRKELNHLRRGARDPTLQHLPKAHCSQRQQEGFHFFIIHLRNE</sequence>
<organism evidence="1">
    <name type="scientific">Nothobranchius pienaari</name>
    <dbReference type="NCBI Taxonomy" id="704102"/>
    <lineage>
        <taxon>Eukaryota</taxon>
        <taxon>Metazoa</taxon>
        <taxon>Chordata</taxon>
        <taxon>Craniata</taxon>
        <taxon>Vertebrata</taxon>
        <taxon>Euteleostomi</taxon>
        <taxon>Actinopterygii</taxon>
        <taxon>Neopterygii</taxon>
        <taxon>Teleostei</taxon>
        <taxon>Neoteleostei</taxon>
        <taxon>Acanthomorphata</taxon>
        <taxon>Ovalentaria</taxon>
        <taxon>Atherinomorphae</taxon>
        <taxon>Cyprinodontiformes</taxon>
        <taxon>Nothobranchiidae</taxon>
        <taxon>Nothobranchius</taxon>
    </lineage>
</organism>
<feature type="non-terminal residue" evidence="1">
    <location>
        <position position="95"/>
    </location>
</feature>
<proteinExistence type="predicted"/>
<accession>A0A1A8LA84</accession>
<name>A0A1A8LA84_9TELE</name>